<dbReference type="VEuPathDB" id="VectorBase:LOC119160766"/>
<evidence type="ECO:0008006" key="3">
    <source>
        <dbReference type="Google" id="ProtNLM"/>
    </source>
</evidence>
<sequence>MSDLLRVTSAWDGQQGPSTTRAPESAARVVGRRFFVGVVSNEGSHLADLLRRLLSRTPDLRWMATTAESAFTASCDVDQVEKVSVSRTFQFSVQSRTSSVEFVAEVVFASLLYSYSCGFGNDGRKGIVFQASQQSRWFCDKLLNLVLQSSCFGFIDGGSLSLVVQVLPGNPRTCLTAQRMITSRRQASPIETAAKWTVEVRMRVREAEETRWREAMEAKSTLECYRKHQDSICGSRLYDNSIGSSLLFEARAGALRTLEYRRKFDATVVSNLCRVCGVASETQEHLVLHCRSLPTSQVEGATLPQALGFQRLDEDGSSDNGGGRYAVAATKRRLTEWWATIRRT</sequence>
<dbReference type="Proteomes" id="UP000821866">
    <property type="component" value="Chromosome 9"/>
</dbReference>
<protein>
    <recommendedName>
        <fullName evidence="3">Tick transposon</fullName>
    </recommendedName>
</protein>
<reference evidence="1" key="2">
    <citation type="submission" date="2021-09" db="EMBL/GenBank/DDBJ databases">
        <authorList>
            <person name="Jia N."/>
            <person name="Wang J."/>
            <person name="Shi W."/>
            <person name="Du L."/>
            <person name="Sun Y."/>
            <person name="Zhan W."/>
            <person name="Jiang J."/>
            <person name="Wang Q."/>
            <person name="Zhang B."/>
            <person name="Ji P."/>
            <person name="Sakyi L.B."/>
            <person name="Cui X."/>
            <person name="Yuan T."/>
            <person name="Jiang B."/>
            <person name="Yang W."/>
            <person name="Lam T.T.-Y."/>
            <person name="Chang Q."/>
            <person name="Ding S."/>
            <person name="Wang X."/>
            <person name="Zhu J."/>
            <person name="Ruan X."/>
            <person name="Zhao L."/>
            <person name="Wei J."/>
            <person name="Que T."/>
            <person name="Du C."/>
            <person name="Cheng J."/>
            <person name="Dai P."/>
            <person name="Han X."/>
            <person name="Huang E."/>
            <person name="Gao Y."/>
            <person name="Liu J."/>
            <person name="Shao H."/>
            <person name="Ye R."/>
            <person name="Li L."/>
            <person name="Wei W."/>
            <person name="Wang X."/>
            <person name="Wang C."/>
            <person name="Huo Q."/>
            <person name="Li W."/>
            <person name="Guo W."/>
            <person name="Chen H."/>
            <person name="Chen S."/>
            <person name="Zhou L."/>
            <person name="Zhou L."/>
            <person name="Ni X."/>
            <person name="Tian J."/>
            <person name="Zhou Y."/>
            <person name="Sheng Y."/>
            <person name="Liu T."/>
            <person name="Pan Y."/>
            <person name="Xia L."/>
            <person name="Li J."/>
            <person name="Zhao F."/>
            <person name="Cao W."/>
        </authorList>
    </citation>
    <scope>NUCLEOTIDE SEQUENCE</scope>
    <source>
        <strain evidence="1">Rmic-2018</strain>
        <tissue evidence="1">Larvae</tissue>
    </source>
</reference>
<dbReference type="AlphaFoldDB" id="A0A9J6D7B5"/>
<evidence type="ECO:0000313" key="2">
    <source>
        <dbReference type="Proteomes" id="UP000821866"/>
    </source>
</evidence>
<evidence type="ECO:0000313" key="1">
    <source>
        <dbReference type="EMBL" id="KAH8010078.1"/>
    </source>
</evidence>
<dbReference type="EMBL" id="JABSTU010000011">
    <property type="protein sequence ID" value="KAH8010078.1"/>
    <property type="molecule type" value="Genomic_DNA"/>
</dbReference>
<organism evidence="1 2">
    <name type="scientific">Rhipicephalus microplus</name>
    <name type="common">Cattle tick</name>
    <name type="synonym">Boophilus microplus</name>
    <dbReference type="NCBI Taxonomy" id="6941"/>
    <lineage>
        <taxon>Eukaryota</taxon>
        <taxon>Metazoa</taxon>
        <taxon>Ecdysozoa</taxon>
        <taxon>Arthropoda</taxon>
        <taxon>Chelicerata</taxon>
        <taxon>Arachnida</taxon>
        <taxon>Acari</taxon>
        <taxon>Parasitiformes</taxon>
        <taxon>Ixodida</taxon>
        <taxon>Ixodoidea</taxon>
        <taxon>Ixodidae</taxon>
        <taxon>Rhipicephalinae</taxon>
        <taxon>Rhipicephalus</taxon>
        <taxon>Boophilus</taxon>
    </lineage>
</organism>
<comment type="caution">
    <text evidence="1">The sequence shown here is derived from an EMBL/GenBank/DDBJ whole genome shotgun (WGS) entry which is preliminary data.</text>
</comment>
<proteinExistence type="predicted"/>
<accession>A0A9J6D7B5</accession>
<name>A0A9J6D7B5_RHIMP</name>
<keyword evidence="2" id="KW-1185">Reference proteome</keyword>
<gene>
    <name evidence="1" type="ORF">HPB51_024753</name>
</gene>
<reference evidence="1" key="1">
    <citation type="journal article" date="2020" name="Cell">
        <title>Large-Scale Comparative Analyses of Tick Genomes Elucidate Their Genetic Diversity and Vector Capacities.</title>
        <authorList>
            <consortium name="Tick Genome and Microbiome Consortium (TIGMIC)"/>
            <person name="Jia N."/>
            <person name="Wang J."/>
            <person name="Shi W."/>
            <person name="Du L."/>
            <person name="Sun Y."/>
            <person name="Zhan W."/>
            <person name="Jiang J.F."/>
            <person name="Wang Q."/>
            <person name="Zhang B."/>
            <person name="Ji P."/>
            <person name="Bell-Sakyi L."/>
            <person name="Cui X.M."/>
            <person name="Yuan T.T."/>
            <person name="Jiang B.G."/>
            <person name="Yang W.F."/>
            <person name="Lam T.T."/>
            <person name="Chang Q.C."/>
            <person name="Ding S.J."/>
            <person name="Wang X.J."/>
            <person name="Zhu J.G."/>
            <person name="Ruan X.D."/>
            <person name="Zhao L."/>
            <person name="Wei J.T."/>
            <person name="Ye R.Z."/>
            <person name="Que T.C."/>
            <person name="Du C.H."/>
            <person name="Zhou Y.H."/>
            <person name="Cheng J.X."/>
            <person name="Dai P.F."/>
            <person name="Guo W.B."/>
            <person name="Han X.H."/>
            <person name="Huang E.J."/>
            <person name="Li L.F."/>
            <person name="Wei W."/>
            <person name="Gao Y.C."/>
            <person name="Liu J.Z."/>
            <person name="Shao H.Z."/>
            <person name="Wang X."/>
            <person name="Wang C.C."/>
            <person name="Yang T.C."/>
            <person name="Huo Q.B."/>
            <person name="Li W."/>
            <person name="Chen H.Y."/>
            <person name="Chen S.E."/>
            <person name="Zhou L.G."/>
            <person name="Ni X.B."/>
            <person name="Tian J.H."/>
            <person name="Sheng Y."/>
            <person name="Liu T."/>
            <person name="Pan Y.S."/>
            <person name="Xia L.Y."/>
            <person name="Li J."/>
            <person name="Zhao F."/>
            <person name="Cao W.C."/>
        </authorList>
    </citation>
    <scope>NUCLEOTIDE SEQUENCE</scope>
    <source>
        <strain evidence="1">Rmic-2018</strain>
    </source>
</reference>